<dbReference type="InterPro" id="IPR002018">
    <property type="entry name" value="CarbesteraseB"/>
</dbReference>
<dbReference type="SUPFAM" id="SSF53474">
    <property type="entry name" value="alpha/beta-Hydrolases"/>
    <property type="match status" value="1"/>
</dbReference>
<dbReference type="PROSITE" id="PS00941">
    <property type="entry name" value="CARBOXYLESTERASE_B_2"/>
    <property type="match status" value="1"/>
</dbReference>
<evidence type="ECO:0000313" key="6">
    <source>
        <dbReference type="EMBL" id="KAJ8031917.1"/>
    </source>
</evidence>
<evidence type="ECO:0000256" key="2">
    <source>
        <dbReference type="ARBA" id="ARBA00022487"/>
    </source>
</evidence>
<dbReference type="Gene3D" id="3.40.50.1820">
    <property type="entry name" value="alpha/beta hydrolase"/>
    <property type="match status" value="1"/>
</dbReference>
<keyword evidence="7" id="KW-1185">Reference proteome</keyword>
<comment type="similarity">
    <text evidence="1">Belongs to the type-B carboxylesterase/lipase family.</text>
</comment>
<protein>
    <submittedName>
        <fullName evidence="6">Acetylcholinesterase</fullName>
    </submittedName>
</protein>
<dbReference type="GO" id="GO:0005615">
    <property type="term" value="C:extracellular space"/>
    <property type="evidence" value="ECO:0007669"/>
    <property type="project" value="TreeGrafter"/>
</dbReference>
<dbReference type="GO" id="GO:0006581">
    <property type="term" value="P:acetylcholine catabolic process"/>
    <property type="evidence" value="ECO:0007669"/>
    <property type="project" value="TreeGrafter"/>
</dbReference>
<comment type="caution">
    <text evidence="6">The sequence shown here is derived from an EMBL/GenBank/DDBJ whole genome shotgun (WGS) entry which is preliminary data.</text>
</comment>
<dbReference type="InterPro" id="IPR050654">
    <property type="entry name" value="AChE-related_enzymes"/>
</dbReference>
<gene>
    <name evidence="6" type="ORF">HOLleu_25282</name>
</gene>
<name>A0A9Q1H1R6_HOLLE</name>
<dbReference type="PANTHER" id="PTHR43918:SF4">
    <property type="entry name" value="CARBOXYLIC ESTER HYDROLASE"/>
    <property type="match status" value="1"/>
</dbReference>
<evidence type="ECO:0000256" key="1">
    <source>
        <dbReference type="ARBA" id="ARBA00005964"/>
    </source>
</evidence>
<dbReference type="PANTHER" id="PTHR43918">
    <property type="entry name" value="ACETYLCHOLINESTERASE"/>
    <property type="match status" value="1"/>
</dbReference>
<dbReference type="GO" id="GO:0005886">
    <property type="term" value="C:plasma membrane"/>
    <property type="evidence" value="ECO:0007669"/>
    <property type="project" value="TreeGrafter"/>
</dbReference>
<dbReference type="InterPro" id="IPR019819">
    <property type="entry name" value="Carboxylesterase_B_CS"/>
</dbReference>
<keyword evidence="3" id="KW-0378">Hydrolase</keyword>
<reference evidence="6" key="1">
    <citation type="submission" date="2021-10" db="EMBL/GenBank/DDBJ databases">
        <title>Tropical sea cucumber genome reveals ecological adaptation and Cuvierian tubules defense mechanism.</title>
        <authorList>
            <person name="Chen T."/>
        </authorList>
    </citation>
    <scope>NUCLEOTIDE SEQUENCE</scope>
    <source>
        <strain evidence="6">Nanhai2018</strain>
        <tissue evidence="6">Muscle</tissue>
    </source>
</reference>
<evidence type="ECO:0000256" key="4">
    <source>
        <dbReference type="SAM" id="SignalP"/>
    </source>
</evidence>
<organism evidence="6 7">
    <name type="scientific">Holothuria leucospilota</name>
    <name type="common">Black long sea cucumber</name>
    <name type="synonym">Mertensiothuria leucospilota</name>
    <dbReference type="NCBI Taxonomy" id="206669"/>
    <lineage>
        <taxon>Eukaryota</taxon>
        <taxon>Metazoa</taxon>
        <taxon>Echinodermata</taxon>
        <taxon>Eleutherozoa</taxon>
        <taxon>Echinozoa</taxon>
        <taxon>Holothuroidea</taxon>
        <taxon>Aspidochirotacea</taxon>
        <taxon>Aspidochirotida</taxon>
        <taxon>Holothuriidae</taxon>
        <taxon>Holothuria</taxon>
    </lineage>
</organism>
<evidence type="ECO:0000256" key="3">
    <source>
        <dbReference type="ARBA" id="ARBA00022801"/>
    </source>
</evidence>
<accession>A0A9Q1H1R6</accession>
<sequence length="615" mass="69020">MKLLSVVVLAFSTTIVESGLRHPSVDTGLGTVLGQRRNFSTRFLKESVEVRYYLGIPYARPPIDEMRFRQAEPADPFEGIYNATEVPPSCIQERRPYFEHLTAGSTYSEDCLYLNIFVPATAPPNATVMVFIHGGLFEWGSGSDFPHNPFPLVATGNVIVVTFNFRLNIFGFLTSGDTAIPPNIALTDQQLALKWVNENIAAFGGDPSKVTIFGEGSGAVSVGWHLLSPSSRGYLQRAVLQSGNPLESSVELISPETAFKNIQTVADFADCKPPNPENTTFIADCLRLKTVDELLDLQNQLQLVYPTERLFDPVVDGVFFPKNISDLLEDGLYSDVDVLLGTTRDVGTFLAYSLFNFPTEKPSVDRAALSVMSAGMNNSVIYALLGAIYSDSIEKEGNYFDALADAVGDARSTCRMTDFAIRVQEAGSNVFMYYLTHVPTRSIWNFSTGDVTHFDDLQFIFGVPFQDNLFSIPSYEEVKLSFYVMRMWTNFAKSGDPNLPARLPKNIEKWPKFSSDSKKYKELDINFSNKANLREYYCIFWDYALPRLLRLQGNLVYFVAYHPVNHVENPNGVMWVSQSAIFNMVHGTIKQKQWLLTKNVNFQSLSNRKSHWLVS</sequence>
<dbReference type="Proteomes" id="UP001152320">
    <property type="component" value="Chromosome 12"/>
</dbReference>
<feature type="chain" id="PRO_5040220165" evidence="4">
    <location>
        <begin position="19"/>
        <end position="615"/>
    </location>
</feature>
<evidence type="ECO:0000313" key="7">
    <source>
        <dbReference type="Proteomes" id="UP001152320"/>
    </source>
</evidence>
<dbReference type="InterPro" id="IPR029058">
    <property type="entry name" value="AB_hydrolase_fold"/>
</dbReference>
<proteinExistence type="inferred from homology"/>
<dbReference type="AlphaFoldDB" id="A0A9Q1H1R6"/>
<dbReference type="Pfam" id="PF00135">
    <property type="entry name" value="COesterase"/>
    <property type="match status" value="1"/>
</dbReference>
<evidence type="ECO:0000259" key="5">
    <source>
        <dbReference type="Pfam" id="PF00135"/>
    </source>
</evidence>
<dbReference type="GO" id="GO:0003990">
    <property type="term" value="F:acetylcholinesterase activity"/>
    <property type="evidence" value="ECO:0007669"/>
    <property type="project" value="TreeGrafter"/>
</dbReference>
<feature type="signal peptide" evidence="4">
    <location>
        <begin position="1"/>
        <end position="18"/>
    </location>
</feature>
<keyword evidence="2" id="KW-0719">Serine esterase</keyword>
<feature type="domain" description="Carboxylesterase type B" evidence="5">
    <location>
        <begin position="22"/>
        <end position="541"/>
    </location>
</feature>
<dbReference type="EMBL" id="JAIZAY010000012">
    <property type="protein sequence ID" value="KAJ8031917.1"/>
    <property type="molecule type" value="Genomic_DNA"/>
</dbReference>
<dbReference type="GO" id="GO:0019695">
    <property type="term" value="P:choline metabolic process"/>
    <property type="evidence" value="ECO:0007669"/>
    <property type="project" value="TreeGrafter"/>
</dbReference>
<keyword evidence="4" id="KW-0732">Signal</keyword>